<dbReference type="InterPro" id="IPR036388">
    <property type="entry name" value="WH-like_DNA-bd_sf"/>
</dbReference>
<dbReference type="SUPFAM" id="SSF46894">
    <property type="entry name" value="C-terminal effector domain of the bipartite response regulators"/>
    <property type="match status" value="1"/>
</dbReference>
<dbReference type="EMBL" id="BAAARY010000004">
    <property type="protein sequence ID" value="GAA2517090.1"/>
    <property type="molecule type" value="Genomic_DNA"/>
</dbReference>
<reference evidence="7 8" key="1">
    <citation type="journal article" date="2019" name="Int. J. Syst. Evol. Microbiol.">
        <title>The Global Catalogue of Microorganisms (GCM) 10K type strain sequencing project: providing services to taxonomists for standard genome sequencing and annotation.</title>
        <authorList>
            <consortium name="The Broad Institute Genomics Platform"/>
            <consortium name="The Broad Institute Genome Sequencing Center for Infectious Disease"/>
            <person name="Wu L."/>
            <person name="Ma J."/>
        </authorList>
    </citation>
    <scope>NUCLEOTIDE SEQUENCE [LARGE SCALE GENOMIC DNA]</scope>
    <source>
        <strain evidence="7 8">JCM 3367</strain>
    </source>
</reference>
<dbReference type="RefSeq" id="WP_344169607.1">
    <property type="nucleotide sequence ID" value="NZ_BAAARY010000004.1"/>
</dbReference>
<dbReference type="InterPro" id="IPR016032">
    <property type="entry name" value="Sig_transdc_resp-reg_C-effctor"/>
</dbReference>
<dbReference type="Gene3D" id="1.25.40.10">
    <property type="entry name" value="Tetratricopeptide repeat domain"/>
    <property type="match status" value="2"/>
</dbReference>
<dbReference type="SMART" id="SM00028">
    <property type="entry name" value="TPR"/>
    <property type="match status" value="5"/>
</dbReference>
<evidence type="ECO:0000256" key="4">
    <source>
        <dbReference type="ARBA" id="ARBA00023163"/>
    </source>
</evidence>
<keyword evidence="2" id="KW-0805">Transcription regulation</keyword>
<comment type="similarity">
    <text evidence="1">Belongs to the AfsR/DnrI/RedD regulatory family.</text>
</comment>
<dbReference type="Proteomes" id="UP001499978">
    <property type="component" value="Unassembled WGS sequence"/>
</dbReference>
<keyword evidence="4" id="KW-0804">Transcription</keyword>
<accession>A0ABN3N9Y1</accession>
<keyword evidence="3 5" id="KW-0238">DNA-binding</keyword>
<dbReference type="InterPro" id="IPR027417">
    <property type="entry name" value="P-loop_NTPase"/>
</dbReference>
<feature type="domain" description="OmpR/PhoB-type" evidence="6">
    <location>
        <begin position="1"/>
        <end position="97"/>
    </location>
</feature>
<dbReference type="SUPFAM" id="SSF52540">
    <property type="entry name" value="P-loop containing nucleoside triphosphate hydrolases"/>
    <property type="match status" value="1"/>
</dbReference>
<evidence type="ECO:0000259" key="6">
    <source>
        <dbReference type="PROSITE" id="PS51755"/>
    </source>
</evidence>
<keyword evidence="8" id="KW-1185">Reference proteome</keyword>
<feature type="DNA-binding region" description="OmpR/PhoB-type" evidence="5">
    <location>
        <begin position="1"/>
        <end position="97"/>
    </location>
</feature>
<evidence type="ECO:0000256" key="5">
    <source>
        <dbReference type="PROSITE-ProRule" id="PRU01091"/>
    </source>
</evidence>
<organism evidence="7 8">
    <name type="scientific">Pilimelia columellifera subsp. columellifera</name>
    <dbReference type="NCBI Taxonomy" id="706583"/>
    <lineage>
        <taxon>Bacteria</taxon>
        <taxon>Bacillati</taxon>
        <taxon>Actinomycetota</taxon>
        <taxon>Actinomycetes</taxon>
        <taxon>Micromonosporales</taxon>
        <taxon>Micromonosporaceae</taxon>
        <taxon>Pilimelia</taxon>
    </lineage>
</organism>
<protein>
    <submittedName>
        <fullName evidence="7">BTAD domain-containing putative transcriptional regulator</fullName>
    </submittedName>
</protein>
<dbReference type="PANTHER" id="PTHR35807:SF1">
    <property type="entry name" value="TRANSCRIPTIONAL REGULATOR REDD"/>
    <property type="match status" value="1"/>
</dbReference>
<dbReference type="Pfam" id="PF13401">
    <property type="entry name" value="AAA_22"/>
    <property type="match status" value="1"/>
</dbReference>
<dbReference type="InterPro" id="IPR019734">
    <property type="entry name" value="TPR_rpt"/>
</dbReference>
<dbReference type="SMART" id="SM00862">
    <property type="entry name" value="Trans_reg_C"/>
    <property type="match status" value="1"/>
</dbReference>
<dbReference type="InterPro" id="IPR051677">
    <property type="entry name" value="AfsR-DnrI-RedD_regulator"/>
</dbReference>
<evidence type="ECO:0000313" key="8">
    <source>
        <dbReference type="Proteomes" id="UP001499978"/>
    </source>
</evidence>
<dbReference type="PRINTS" id="PR00364">
    <property type="entry name" value="DISEASERSIST"/>
</dbReference>
<evidence type="ECO:0000256" key="2">
    <source>
        <dbReference type="ARBA" id="ARBA00023015"/>
    </source>
</evidence>
<gene>
    <name evidence="7" type="ORF">GCM10010201_12330</name>
</gene>
<name>A0ABN3N9Y1_9ACTN</name>
<dbReference type="Gene3D" id="1.10.10.10">
    <property type="entry name" value="Winged helix-like DNA-binding domain superfamily/Winged helix DNA-binding domain"/>
    <property type="match status" value="1"/>
</dbReference>
<dbReference type="SMART" id="SM01043">
    <property type="entry name" value="BTAD"/>
    <property type="match status" value="1"/>
</dbReference>
<dbReference type="InterPro" id="IPR049945">
    <property type="entry name" value="AAA_22"/>
</dbReference>
<dbReference type="Gene3D" id="3.40.50.300">
    <property type="entry name" value="P-loop containing nucleotide triphosphate hydrolases"/>
    <property type="match status" value="1"/>
</dbReference>
<dbReference type="InterPro" id="IPR011990">
    <property type="entry name" value="TPR-like_helical_dom_sf"/>
</dbReference>
<sequence>MSAVIQFSVLGPVEAAVDGRPLALGGHKPRALLAALVAEHGRVVSVDRIVDALWDDRPPRSARGLIQTYVAGLRRAFETAGASGVLRREGNGYLVVAGAVDAAGFVERVELSRGHRVAGRLAEVVGALREALAMWRGAAYGGLAGPVLGPAAAALDEARLSALDERIDAELALGRHQQLVGELTGLVATYPLREGLRASLIRALGHCGRQAEALEVYRRGRAALVEELGIEPGPVLRAAQAAVLGGGPLVATGPAQPAETSTSRARPAQLPAALPDFVGRADELAALSRALAPPPGGVAPPVAVITGRGGAGKSTLAVRVAHRLAGHYPDGQLYAGLAGMSAHPTPPEQVLRRFLRALAVDVVGDGIDDLATAFRSAVADRRLLVVLDDAQGATQVTPLLPGAAACGVLITSRARLGALPANRVDLDVLPADDARRLLAAITGDDRVHDEPTAASAIVAACGALPLALRIAGARLASRPHWPASRLAARLADSRLVLDELELGDEQVRVSVWLSYRGLGPAAARLLRLLGLLGAPDVAHWVAAPLLGVDEQIAEDALEELIEARLVDVASGVGGAAMRCQLHGLVLAFAAERARAEAGDGHADSAAVRRLAEAWLWLVTRIGASRPQATVAVHRRLGPTPAPLDPTLVELALADPNRWLDAERAGLVATVERAAEHGAHAAACDLASELTASVLVTGNHFEIWDRTHAAALAAAVRAGDQIAEAVLLAGLSRLRCEQDRFDEAFGHAQRALTLFEGAGDTQAVAALLAHVGSICRERGRLPEAADRLQAALRTARDLGDVPAVSYAVRLLGAVELEAGDISAAEAHLNEALALYRAAGNAHGEATALRSLGLCRRAAGDLDGAVRLFERARLAFDALGDELMVAYSERALAKTWIRQGRLDPAAARLPEVLRTCRRLRDRWGEAMTLRVLGELAVARAEWTAARDILGESIAVWTEIGADSGRARSLLTLAQALSGGGDHARAASVHDEARALLVRCGCGRSV</sequence>
<comment type="caution">
    <text evidence="7">The sequence shown here is derived from an EMBL/GenBank/DDBJ whole genome shotgun (WGS) entry which is preliminary data.</text>
</comment>
<dbReference type="InterPro" id="IPR001867">
    <property type="entry name" value="OmpR/PhoB-type_DNA-bd"/>
</dbReference>
<dbReference type="CDD" id="cd15831">
    <property type="entry name" value="BTAD"/>
    <property type="match status" value="1"/>
</dbReference>
<dbReference type="Pfam" id="PF13424">
    <property type="entry name" value="TPR_12"/>
    <property type="match status" value="1"/>
</dbReference>
<dbReference type="Pfam" id="PF00486">
    <property type="entry name" value="Trans_reg_C"/>
    <property type="match status" value="1"/>
</dbReference>
<evidence type="ECO:0000313" key="7">
    <source>
        <dbReference type="EMBL" id="GAA2517090.1"/>
    </source>
</evidence>
<dbReference type="InterPro" id="IPR005158">
    <property type="entry name" value="BTAD"/>
</dbReference>
<evidence type="ECO:0000256" key="3">
    <source>
        <dbReference type="ARBA" id="ARBA00023125"/>
    </source>
</evidence>
<dbReference type="PROSITE" id="PS51755">
    <property type="entry name" value="OMPR_PHOB"/>
    <property type="match status" value="1"/>
</dbReference>
<dbReference type="Pfam" id="PF03704">
    <property type="entry name" value="BTAD"/>
    <property type="match status" value="1"/>
</dbReference>
<proteinExistence type="inferred from homology"/>
<dbReference type="PANTHER" id="PTHR35807">
    <property type="entry name" value="TRANSCRIPTIONAL REGULATOR REDD-RELATED"/>
    <property type="match status" value="1"/>
</dbReference>
<evidence type="ECO:0000256" key="1">
    <source>
        <dbReference type="ARBA" id="ARBA00005820"/>
    </source>
</evidence>
<dbReference type="SUPFAM" id="SSF48452">
    <property type="entry name" value="TPR-like"/>
    <property type="match status" value="3"/>
</dbReference>